<dbReference type="EC" id="2.7.1.182" evidence="15"/>
<evidence type="ECO:0000256" key="14">
    <source>
        <dbReference type="ARBA" id="ARBA00024015"/>
    </source>
</evidence>
<dbReference type="GO" id="GO:0016020">
    <property type="term" value="C:membrane"/>
    <property type="evidence" value="ECO:0007669"/>
    <property type="project" value="UniProtKB-SubCell"/>
</dbReference>
<dbReference type="SUPFAM" id="SSF144232">
    <property type="entry name" value="HIT/MYND zinc finger-like"/>
    <property type="match status" value="1"/>
</dbReference>
<keyword evidence="5" id="KW-0808">Transferase</keyword>
<evidence type="ECO:0000256" key="2">
    <source>
        <dbReference type="ARBA" id="ARBA00010794"/>
    </source>
</evidence>
<evidence type="ECO:0000256" key="8">
    <source>
        <dbReference type="ARBA" id="ARBA00022771"/>
    </source>
</evidence>
<feature type="region of interest" description="Disordered" evidence="18">
    <location>
        <begin position="881"/>
        <end position="913"/>
    </location>
</feature>
<comment type="catalytic activity">
    <reaction evidence="16">
        <text>phytol + CTP = phytyl phosphate + CDP + H(+)</text>
        <dbReference type="Rhea" id="RHEA:38055"/>
        <dbReference type="ChEBI" id="CHEBI:15378"/>
        <dbReference type="ChEBI" id="CHEBI:17327"/>
        <dbReference type="ChEBI" id="CHEBI:37563"/>
        <dbReference type="ChEBI" id="CHEBI:58069"/>
        <dbReference type="ChEBI" id="CHEBI:75483"/>
        <dbReference type="EC" id="2.7.1.182"/>
    </reaction>
</comment>
<protein>
    <recommendedName>
        <fullName evidence="15">phytol kinase</fullName>
        <ecNumber evidence="15">2.7.1.182</ecNumber>
    </recommendedName>
</protein>
<keyword evidence="6" id="KW-0812">Transmembrane</keyword>
<dbReference type="GO" id="GO:0010276">
    <property type="term" value="F:phytol kinase activity"/>
    <property type="evidence" value="ECO:0007669"/>
    <property type="project" value="UniProtKB-EC"/>
</dbReference>
<dbReference type="PANTHER" id="PTHR32523:SF8">
    <property type="entry name" value="DOLICHOL KINASE"/>
    <property type="match status" value="1"/>
</dbReference>
<evidence type="ECO:0000256" key="5">
    <source>
        <dbReference type="ARBA" id="ARBA00022679"/>
    </source>
</evidence>
<feature type="region of interest" description="Disordered" evidence="18">
    <location>
        <begin position="807"/>
        <end position="843"/>
    </location>
</feature>
<comment type="caution">
    <text evidence="20">The sequence shown here is derived from an EMBL/GenBank/DDBJ whole genome shotgun (WGS) entry which is preliminary data.</text>
</comment>
<evidence type="ECO:0000256" key="1">
    <source>
        <dbReference type="ARBA" id="ARBA00004508"/>
    </source>
</evidence>
<keyword evidence="7" id="KW-0479">Metal-binding</keyword>
<evidence type="ECO:0000256" key="6">
    <source>
        <dbReference type="ARBA" id="ARBA00022692"/>
    </source>
</evidence>
<organism evidence="20 21">
    <name type="scientific">Chlamydomonas incerta</name>
    <dbReference type="NCBI Taxonomy" id="51695"/>
    <lineage>
        <taxon>Eukaryota</taxon>
        <taxon>Viridiplantae</taxon>
        <taxon>Chlorophyta</taxon>
        <taxon>core chlorophytes</taxon>
        <taxon>Chlorophyceae</taxon>
        <taxon>CS clade</taxon>
        <taxon>Chlamydomonadales</taxon>
        <taxon>Chlamydomonadaceae</taxon>
        <taxon>Chlamydomonas</taxon>
    </lineage>
</organism>
<comment type="subcellular location">
    <subcellularLocation>
        <location evidence="1">Plastid</location>
        <location evidence="1">Chloroplast membrane</location>
        <topology evidence="1">Multi-pass membrane protein</topology>
    </subcellularLocation>
</comment>
<evidence type="ECO:0000256" key="12">
    <source>
        <dbReference type="ARBA" id="ARBA00022989"/>
    </source>
</evidence>
<keyword evidence="8 17" id="KW-0863">Zinc-finger</keyword>
<evidence type="ECO:0000256" key="13">
    <source>
        <dbReference type="ARBA" id="ARBA00023136"/>
    </source>
</evidence>
<evidence type="ECO:0000313" key="20">
    <source>
        <dbReference type="EMBL" id="KAG2429607.1"/>
    </source>
</evidence>
<feature type="domain" description="MYND-type" evidence="19">
    <location>
        <begin position="1061"/>
        <end position="1114"/>
    </location>
</feature>
<dbReference type="PANTHER" id="PTHR32523">
    <property type="entry name" value="PHYTOL KINASE 1, CHLOROPLASTIC"/>
    <property type="match status" value="1"/>
</dbReference>
<proteinExistence type="inferred from homology"/>
<feature type="compositionally biased region" description="Gly residues" evidence="18">
    <location>
        <begin position="825"/>
        <end position="838"/>
    </location>
</feature>
<keyword evidence="11" id="KW-0809">Transit peptide</keyword>
<evidence type="ECO:0000256" key="18">
    <source>
        <dbReference type="SAM" id="MobiDB-lite"/>
    </source>
</evidence>
<feature type="compositionally biased region" description="Low complexity" evidence="18">
    <location>
        <begin position="495"/>
        <end position="513"/>
    </location>
</feature>
<dbReference type="GO" id="GO:0008270">
    <property type="term" value="F:zinc ion binding"/>
    <property type="evidence" value="ECO:0007669"/>
    <property type="project" value="UniProtKB-KW"/>
</dbReference>
<keyword evidence="4" id="KW-0934">Plastid</keyword>
<evidence type="ECO:0000256" key="3">
    <source>
        <dbReference type="ARBA" id="ARBA00022528"/>
    </source>
</evidence>
<name>A0A835SLX4_CHLIN</name>
<dbReference type="InterPro" id="IPR002893">
    <property type="entry name" value="Znf_MYND"/>
</dbReference>
<feature type="region of interest" description="Disordered" evidence="18">
    <location>
        <begin position="494"/>
        <end position="515"/>
    </location>
</feature>
<keyword evidence="12" id="KW-1133">Transmembrane helix</keyword>
<dbReference type="PROSITE" id="PS01360">
    <property type="entry name" value="ZF_MYND_1"/>
    <property type="match status" value="1"/>
</dbReference>
<evidence type="ECO:0000256" key="16">
    <source>
        <dbReference type="ARBA" id="ARBA00048889"/>
    </source>
</evidence>
<sequence length="1148" mass="115959">MRVWAFLGGEICARCNPQLDAALLRADTLSVFAQICAVLGKADDSDAAGPSTSGASHGSAIPRSAQVAMVNNISHILQTIAVTMRTKQSPPLSELVAALQHSQLLEHLTGAIVRLSEALPPGVRGCGDPSAALSRLNIPVQEPSAVLDSEEDWASLCLAVTAVCATLLELLSCSTSATGGFSCIAPVPHPVVVEAFPDEVLRAAQVRPLLSGTRVQWFLAWALRCACLGVAAAAGAAAAPDAAGAAEGPGSLDLHNPQQGMSFLPLRLDPEKTDALPAAGTPMAACSYVVAAAAWVFQTTAGGPGHLPIAQPPVGYRPAEAPAGPRLPSAATAVSAGDDLARAAPPVVPYAAVAVYDMVAAAWTALSSPDGSGSGDDDDDDDGIRTSTLLLLSRLVTELRPRQAAARLPGLWREVLAPHLPALVSGRTGVQVGELLRLQVPAPPQAVAQAVAPADTPPSAGPSRYSSYSLRCALDAGLLPALERALRNEQAWLTGQGTDGSDSGSGASGKGSSPITVDVRHMLNEVDGTLRYSGVWPAALAHAPPAQVVGLVATLTAAARRLQWAEHVVRVGCRRLAGNVAMVHVSGSDACTELCTLLAALLEQGLGLAADASGPAGEERSGALAPSDPRCPRRCRRGLPLNDALEPPISAPMQLGWLVAAGGAPPVGSAAAMQRDWLLAFAVQQWLPLLLQSVGAGIRDIHEQIENAAGGADGVDIDVPTVFLQLAVLVLRAAGEVLTAAALAPVWAAKKVAVTRVHDGDGARGDYTAAAASTAAALAEALADSWQLQRLVDFLAQRTELWTDSASVSTRCGGASRDDDADGHPPGGGQPQEGGAGRGGDDADAADLEGCVLDALEAFWLHRPDACAKLMLSEVDRRAAAGDAGSSGSSSRSSSRGDSSSSPSGGTPAAAHMRGRARALPLWEVAARHGRSELVQLMVAASAAVDEAMEASAAATAAAAPAVSEAPSCMDFDPPAVLTEQLLRRMMRRHGAEGEAGSDGVARSRAWRMVSPAEVQQQVRAALAAAAEAAAAAPSAAPASSAGAAASGSGGAGAASAAPAAALCANPACSSLEGPSALVLAGRGKTCSRCREVRYCCGVCQLQHWREGGHNSSCAGVVAAAAGGGSGSAGRAAGDSAMGPASCGPGHG</sequence>
<reference evidence="20" key="1">
    <citation type="journal article" date="2020" name="bioRxiv">
        <title>Comparative genomics of Chlamydomonas.</title>
        <authorList>
            <person name="Craig R.J."/>
            <person name="Hasan A.R."/>
            <person name="Ness R.W."/>
            <person name="Keightley P.D."/>
        </authorList>
    </citation>
    <scope>NUCLEOTIDE SEQUENCE</scope>
    <source>
        <strain evidence="20">SAG 7.73</strain>
    </source>
</reference>
<evidence type="ECO:0000256" key="9">
    <source>
        <dbReference type="ARBA" id="ARBA00022777"/>
    </source>
</evidence>
<comment type="similarity">
    <text evidence="2">Belongs to the polyprenol kinase family.</text>
</comment>
<dbReference type="EMBL" id="JAEHOC010000030">
    <property type="protein sequence ID" value="KAG2429607.1"/>
    <property type="molecule type" value="Genomic_DNA"/>
</dbReference>
<comment type="pathway">
    <text evidence="14">Cofactor biosynthesis; tocopherol biosynthesis.</text>
</comment>
<dbReference type="Gene3D" id="6.10.140.2220">
    <property type="match status" value="1"/>
</dbReference>
<evidence type="ECO:0000256" key="7">
    <source>
        <dbReference type="ARBA" id="ARBA00022723"/>
    </source>
</evidence>
<evidence type="ECO:0000313" key="21">
    <source>
        <dbReference type="Proteomes" id="UP000650467"/>
    </source>
</evidence>
<keyword evidence="10" id="KW-0862">Zinc</keyword>
<dbReference type="OrthoDB" id="559020at2759"/>
<evidence type="ECO:0000256" key="4">
    <source>
        <dbReference type="ARBA" id="ARBA00022640"/>
    </source>
</evidence>
<gene>
    <name evidence="20" type="ORF">HXX76_010840</name>
</gene>
<keyword evidence="3" id="KW-0150">Chloroplast</keyword>
<dbReference type="InterPro" id="IPR039606">
    <property type="entry name" value="Phytol/farnesol_kinase"/>
</dbReference>
<feature type="compositionally biased region" description="Low complexity" evidence="18">
    <location>
        <begin position="881"/>
        <end position="911"/>
    </location>
</feature>
<dbReference type="AlphaFoldDB" id="A0A835SLX4"/>
<keyword evidence="9" id="KW-0418">Kinase</keyword>
<dbReference type="Pfam" id="PF01753">
    <property type="entry name" value="zf-MYND"/>
    <property type="match status" value="1"/>
</dbReference>
<keyword evidence="21" id="KW-1185">Reference proteome</keyword>
<evidence type="ECO:0000256" key="17">
    <source>
        <dbReference type="PROSITE-ProRule" id="PRU00134"/>
    </source>
</evidence>
<evidence type="ECO:0000259" key="19">
    <source>
        <dbReference type="PROSITE" id="PS50865"/>
    </source>
</evidence>
<accession>A0A835SLX4</accession>
<dbReference type="GO" id="GO:0009507">
    <property type="term" value="C:chloroplast"/>
    <property type="evidence" value="ECO:0007669"/>
    <property type="project" value="UniProtKB-SubCell"/>
</dbReference>
<keyword evidence="13" id="KW-0472">Membrane</keyword>
<evidence type="ECO:0000256" key="11">
    <source>
        <dbReference type="ARBA" id="ARBA00022946"/>
    </source>
</evidence>
<evidence type="ECO:0000256" key="15">
    <source>
        <dbReference type="ARBA" id="ARBA00039024"/>
    </source>
</evidence>
<dbReference type="Proteomes" id="UP000650467">
    <property type="component" value="Unassembled WGS sequence"/>
</dbReference>
<evidence type="ECO:0000256" key="10">
    <source>
        <dbReference type="ARBA" id="ARBA00022833"/>
    </source>
</evidence>
<dbReference type="PROSITE" id="PS50865">
    <property type="entry name" value="ZF_MYND_2"/>
    <property type="match status" value="1"/>
</dbReference>